<sequence>MLTVSHDPTAVESSLLGRELICPLCPGVLKPWGFGTQRTIRCGTPVKNQRFTPRRGRCNECATTHILLPALFAARRADEAAVIAHAVELNIAAGLGFQKIAANLDRPATTVRDWLRVVKAKATDMLSAFAARVHRATAEALGFWPAPADTVGANALGMLMAHARVLAHVHQLRAPGAVLNVTWHHGALMAHGPWLFSTVGWPDRVQHQPALPPEV</sequence>
<dbReference type="RefSeq" id="WP_209910466.1">
    <property type="nucleotide sequence ID" value="NZ_BAAAMI010000023.1"/>
</dbReference>
<name>A0ABS4WIJ6_9MICC</name>
<evidence type="ECO:0000313" key="1">
    <source>
        <dbReference type="EMBL" id="MBP2376037.1"/>
    </source>
</evidence>
<accession>A0ABS4WIJ6</accession>
<keyword evidence="2" id="KW-1185">Reference proteome</keyword>
<organism evidence="1 2">
    <name type="scientific">Paeniglutamicibacter psychrophenolicus</name>
    <dbReference type="NCBI Taxonomy" id="257454"/>
    <lineage>
        <taxon>Bacteria</taxon>
        <taxon>Bacillati</taxon>
        <taxon>Actinomycetota</taxon>
        <taxon>Actinomycetes</taxon>
        <taxon>Micrococcales</taxon>
        <taxon>Micrococcaceae</taxon>
        <taxon>Paeniglutamicibacter</taxon>
    </lineage>
</organism>
<protein>
    <recommendedName>
        <fullName evidence="3">Helix-turn-helix domain-containing protein</fullName>
    </recommendedName>
</protein>
<gene>
    <name evidence="1" type="ORF">JOF46_003949</name>
</gene>
<dbReference type="EMBL" id="JAGIOE010000001">
    <property type="protein sequence ID" value="MBP2376037.1"/>
    <property type="molecule type" value="Genomic_DNA"/>
</dbReference>
<dbReference type="Proteomes" id="UP000766570">
    <property type="component" value="Unassembled WGS sequence"/>
</dbReference>
<evidence type="ECO:0000313" key="2">
    <source>
        <dbReference type="Proteomes" id="UP000766570"/>
    </source>
</evidence>
<proteinExistence type="predicted"/>
<evidence type="ECO:0008006" key="3">
    <source>
        <dbReference type="Google" id="ProtNLM"/>
    </source>
</evidence>
<reference evidence="1 2" key="1">
    <citation type="submission" date="2021-03" db="EMBL/GenBank/DDBJ databases">
        <title>Sequencing the genomes of 1000 actinobacteria strains.</title>
        <authorList>
            <person name="Klenk H.-P."/>
        </authorList>
    </citation>
    <scope>NUCLEOTIDE SEQUENCE [LARGE SCALE GENOMIC DNA]</scope>
    <source>
        <strain evidence="1 2">DSM 15454</strain>
    </source>
</reference>
<comment type="caution">
    <text evidence="1">The sequence shown here is derived from an EMBL/GenBank/DDBJ whole genome shotgun (WGS) entry which is preliminary data.</text>
</comment>